<dbReference type="EMBL" id="AWSU01000210">
    <property type="protein sequence ID" value="ERI76272.1"/>
    <property type="molecule type" value="Genomic_DNA"/>
</dbReference>
<name>A0ABC9TWP5_CLOSY</name>
<comment type="caution">
    <text evidence="2">The sequence shown here is derived from an EMBL/GenBank/DDBJ whole genome shotgun (WGS) entry which is preliminary data.</text>
</comment>
<protein>
    <submittedName>
        <fullName evidence="2">Uncharacterized protein</fullName>
    </submittedName>
</protein>
<accession>A0ABC9TWP5</accession>
<reference evidence="2 3" key="1">
    <citation type="submission" date="2013-07" db="EMBL/GenBank/DDBJ databases">
        <authorList>
            <person name="Weinstock G."/>
            <person name="Sodergren E."/>
            <person name="Wylie T."/>
            <person name="Fulton L."/>
            <person name="Fulton R."/>
            <person name="Fronick C."/>
            <person name="O'Laughlin M."/>
            <person name="Godfrey J."/>
            <person name="Miner T."/>
            <person name="Herter B."/>
            <person name="Appelbaum E."/>
            <person name="Cordes M."/>
            <person name="Lek S."/>
            <person name="Wollam A."/>
            <person name="Pepin K.H."/>
            <person name="Palsikar V.B."/>
            <person name="Mitreva M."/>
            <person name="Wilson R.K."/>
        </authorList>
    </citation>
    <scope>NUCLEOTIDE SEQUENCE [LARGE SCALE GENOMIC DNA]</scope>
    <source>
        <strain evidence="2 3">ATCC 14940</strain>
    </source>
</reference>
<keyword evidence="1" id="KW-1133">Transmembrane helix</keyword>
<keyword evidence="1" id="KW-0472">Membrane</keyword>
<dbReference type="AlphaFoldDB" id="A0ABC9TWP5"/>
<gene>
    <name evidence="2" type="ORF">CLOSYM_02719</name>
</gene>
<dbReference type="Proteomes" id="UP000016491">
    <property type="component" value="Unassembled WGS sequence"/>
</dbReference>
<evidence type="ECO:0000313" key="3">
    <source>
        <dbReference type="Proteomes" id="UP000016491"/>
    </source>
</evidence>
<feature type="transmembrane region" description="Helical" evidence="1">
    <location>
        <begin position="12"/>
        <end position="30"/>
    </location>
</feature>
<proteinExistence type="predicted"/>
<evidence type="ECO:0000313" key="2">
    <source>
        <dbReference type="EMBL" id="ERI76272.1"/>
    </source>
</evidence>
<keyword evidence="1" id="KW-0812">Transmembrane</keyword>
<organism evidence="2 3">
    <name type="scientific">[Clostridium] symbiosum ATCC 14940</name>
    <dbReference type="NCBI Taxonomy" id="411472"/>
    <lineage>
        <taxon>Bacteria</taxon>
        <taxon>Bacillati</taxon>
        <taxon>Bacillota</taxon>
        <taxon>Clostridia</taxon>
        <taxon>Lachnospirales</taxon>
        <taxon>Lachnospiraceae</taxon>
        <taxon>Otoolea</taxon>
    </lineage>
</organism>
<sequence length="45" mass="5200">MSNLFFQPAYHPAIVFLIDSMLSMFPVLFYHGQIKRAGVMSSFFI</sequence>
<evidence type="ECO:0000256" key="1">
    <source>
        <dbReference type="SAM" id="Phobius"/>
    </source>
</evidence>